<protein>
    <submittedName>
        <fullName evidence="2">Uncharacterized protein</fullName>
    </submittedName>
</protein>
<keyword evidence="1" id="KW-1133">Transmembrane helix</keyword>
<feature type="transmembrane region" description="Helical" evidence="1">
    <location>
        <begin position="37"/>
        <end position="57"/>
    </location>
</feature>
<sequence>LNMSMRHKFSRKIRPLRRASSAELYFFLNIFKNESNLSFTAFPLPNLRGAVFFFFVVQPIKYVSRRCLILTRLSAKNCLVKIVHVFISFLLFLICCTT</sequence>
<evidence type="ECO:0000313" key="3">
    <source>
        <dbReference type="Proteomes" id="UP000054805"/>
    </source>
</evidence>
<organism evidence="2 3">
    <name type="scientific">Trichinella pseudospiralis</name>
    <name type="common">Parasitic roundworm</name>
    <dbReference type="NCBI Taxonomy" id="6337"/>
    <lineage>
        <taxon>Eukaryota</taxon>
        <taxon>Metazoa</taxon>
        <taxon>Ecdysozoa</taxon>
        <taxon>Nematoda</taxon>
        <taxon>Enoplea</taxon>
        <taxon>Dorylaimia</taxon>
        <taxon>Trichinellida</taxon>
        <taxon>Trichinellidae</taxon>
        <taxon>Trichinella</taxon>
    </lineage>
</organism>
<keyword evidence="3" id="KW-1185">Reference proteome</keyword>
<name>A0A0V1J223_TRIPS</name>
<keyword evidence="1" id="KW-0472">Membrane</keyword>
<comment type="caution">
    <text evidence="2">The sequence shown here is derived from an EMBL/GenBank/DDBJ whole genome shotgun (WGS) entry which is preliminary data.</text>
</comment>
<feature type="transmembrane region" description="Helical" evidence="1">
    <location>
        <begin position="78"/>
        <end position="94"/>
    </location>
</feature>
<proteinExistence type="predicted"/>
<evidence type="ECO:0000256" key="1">
    <source>
        <dbReference type="SAM" id="Phobius"/>
    </source>
</evidence>
<dbReference type="EMBL" id="JYDS01000050">
    <property type="protein sequence ID" value="KRZ29060.1"/>
    <property type="molecule type" value="Genomic_DNA"/>
</dbReference>
<reference evidence="2 3" key="1">
    <citation type="submission" date="2015-01" db="EMBL/GenBank/DDBJ databases">
        <title>Evolution of Trichinella species and genotypes.</title>
        <authorList>
            <person name="Korhonen P.K."/>
            <person name="Edoardo P."/>
            <person name="Giuseppe L.R."/>
            <person name="Gasser R.B."/>
        </authorList>
    </citation>
    <scope>NUCLEOTIDE SEQUENCE [LARGE SCALE GENOMIC DNA]</scope>
    <source>
        <strain evidence="2">ISS588</strain>
    </source>
</reference>
<keyword evidence="1" id="KW-0812">Transmembrane</keyword>
<evidence type="ECO:0000313" key="2">
    <source>
        <dbReference type="EMBL" id="KRZ29060.1"/>
    </source>
</evidence>
<feature type="non-terminal residue" evidence="2">
    <location>
        <position position="1"/>
    </location>
</feature>
<accession>A0A0V1J223</accession>
<dbReference type="Proteomes" id="UP000054805">
    <property type="component" value="Unassembled WGS sequence"/>
</dbReference>
<dbReference type="AlphaFoldDB" id="A0A0V1J223"/>
<gene>
    <name evidence="2" type="ORF">T4B_14489</name>
</gene>